<feature type="repeat" description="ANK" evidence="3">
    <location>
        <begin position="701"/>
        <end position="733"/>
    </location>
</feature>
<feature type="repeat" description="ANK" evidence="3">
    <location>
        <begin position="965"/>
        <end position="997"/>
    </location>
</feature>
<feature type="coiled-coil region" evidence="4">
    <location>
        <begin position="183"/>
        <end position="220"/>
    </location>
</feature>
<evidence type="ECO:0000259" key="6">
    <source>
        <dbReference type="Pfam" id="PF20720"/>
    </source>
</evidence>
<accession>A0A6J8BP65</accession>
<keyword evidence="2 3" id="KW-0040">ANK repeat</keyword>
<evidence type="ECO:0000256" key="4">
    <source>
        <dbReference type="SAM" id="Coils"/>
    </source>
</evidence>
<feature type="repeat" description="ANK" evidence="3">
    <location>
        <begin position="734"/>
        <end position="766"/>
    </location>
</feature>
<reference evidence="7 8" key="1">
    <citation type="submission" date="2020-06" db="EMBL/GenBank/DDBJ databases">
        <authorList>
            <person name="Li R."/>
            <person name="Bekaert M."/>
        </authorList>
    </citation>
    <scope>NUCLEOTIDE SEQUENCE [LARGE SCALE GENOMIC DNA]</scope>
    <source>
        <strain evidence="8">wild</strain>
    </source>
</reference>
<dbReference type="PROSITE" id="PS50088">
    <property type="entry name" value="ANK_REPEAT"/>
    <property type="match status" value="11"/>
</dbReference>
<dbReference type="AlphaFoldDB" id="A0A6J8BP65"/>
<evidence type="ECO:0000256" key="2">
    <source>
        <dbReference type="ARBA" id="ARBA00023043"/>
    </source>
</evidence>
<feature type="repeat" description="ANK" evidence="3">
    <location>
        <begin position="899"/>
        <end position="931"/>
    </location>
</feature>
<dbReference type="Proteomes" id="UP000507470">
    <property type="component" value="Unassembled WGS sequence"/>
</dbReference>
<feature type="repeat" description="ANK" evidence="3">
    <location>
        <begin position="767"/>
        <end position="799"/>
    </location>
</feature>
<feature type="domain" description="Novel STAND NTPase 3" evidence="6">
    <location>
        <begin position="244"/>
        <end position="397"/>
    </location>
</feature>
<dbReference type="PANTHER" id="PTHR24166:SF48">
    <property type="entry name" value="PROTEIN VAPYRIN"/>
    <property type="match status" value="1"/>
</dbReference>
<feature type="repeat" description="ANK" evidence="3">
    <location>
        <begin position="932"/>
        <end position="964"/>
    </location>
</feature>
<dbReference type="InterPro" id="IPR041249">
    <property type="entry name" value="HEPN_DZIP3"/>
</dbReference>
<sequence length="1061" mass="120741">MASPLSQEEENYVRISLLLTGISPRAVRALFDHEFAPSCLDSSLKKGYDTLKDLQQKRVINMSQWNLLFPRFPDVRASKTFDVTLIITLLRNLTCLTPPHGGYDLLPSANETTPTSDLARIKYYRNYLAHLDEGKVDNITFTTAWDTVTDAISRLGGQQMKRECDELKLKTLDQSNQEILLDIKRSNDEIMELKTSVESLKKANEDMKVEMNKLKTSQEDTVPWNIRAQISQIIDVWKDNDNIFITVRASKHVLKCITKNSCVTITAGPGVGKTATLQHVALQMAKEGYDLLPITDPGDIFRFNNPNRKTLFVIDDLCGNYSLNQNNVNVWDPVMEKLKTILSNKLTKIIVACRLQVYQDDKFESLSVFKSCVCNLLSKNMRLSKAEKQSIAELYLKSKAPDIINYYDLYDCFPLLCKSYHDNPALNITNFFQNPYIVYEAEIDKLQKKGFFSKYCALALCVMFNNNLKEGILTEEVNEETRTIIENTCVACKLDRGTSSLTLHDELNSLIHTFLKKEKNIYKTINDKIFDFLVFYFGKKIIHCLIKNAHISLIRERFLLEKQNNVDQFITIVSLDDHKMYKKRMIDEWLKGEVMEVFCNINMKLPKFRKNFLCCLNKLDVSYQRQLAHTCELRNNDTALLQLCFKGDIPMINWCIHHNGDVNQCRIDETSPLQVAAHEGWTQIVKLLLKKGAHYNTRRNDGLSTLMSACRGGHTEIVKMLLEKGAYYDNCDNDGWSPVTFACSYGHTEIVEILLNKGADYDKCNNDGWSPVFFACRNGHTETVRMLLDRGADYNKCSNDGGSPALCACRYGHTEIVTMLLDKGADYNKCNNDGWSPLTCACRNGHTDIVRLLLDKGADYDKCTLDGKSSVMCACRDGYTEIVKMLLDIGADYNKFTNDGGSPIMCACRYGHTEIVKMLLSNEADYNECNSMGWSFLMLACRHGHTETVRMFLDKGADYNSCNNDGWSPVMYACRYGHTEIVRMFLDKDAEFNKCDNFGWSPLMLACFEGHVEIVRMLLDEGADYNTCNNAGQSAVIIASERGHSDIVIVINEHSRNETSP</sequence>
<keyword evidence="8" id="KW-1185">Reference proteome</keyword>
<feature type="repeat" description="ANK" evidence="3">
    <location>
        <begin position="668"/>
        <end position="700"/>
    </location>
</feature>
<dbReference type="EMBL" id="CACVKT020003687">
    <property type="protein sequence ID" value="CAC5385131.1"/>
    <property type="molecule type" value="Genomic_DNA"/>
</dbReference>
<feature type="domain" description="DZIP3-like HEPN" evidence="5">
    <location>
        <begin position="38"/>
        <end position="178"/>
    </location>
</feature>
<dbReference type="Pfam" id="PF12796">
    <property type="entry name" value="Ank_2"/>
    <property type="match status" value="3"/>
</dbReference>
<dbReference type="SUPFAM" id="SSF48403">
    <property type="entry name" value="Ankyrin repeat"/>
    <property type="match status" value="1"/>
</dbReference>
<dbReference type="InterPro" id="IPR049050">
    <property type="entry name" value="nSTAND3"/>
</dbReference>
<feature type="repeat" description="ANK" evidence="3">
    <location>
        <begin position="800"/>
        <end position="832"/>
    </location>
</feature>
<protein>
    <submittedName>
        <fullName evidence="7">Uncharacterized protein</fullName>
    </submittedName>
</protein>
<organism evidence="7 8">
    <name type="scientific">Mytilus coruscus</name>
    <name type="common">Sea mussel</name>
    <dbReference type="NCBI Taxonomy" id="42192"/>
    <lineage>
        <taxon>Eukaryota</taxon>
        <taxon>Metazoa</taxon>
        <taxon>Spiralia</taxon>
        <taxon>Lophotrochozoa</taxon>
        <taxon>Mollusca</taxon>
        <taxon>Bivalvia</taxon>
        <taxon>Autobranchia</taxon>
        <taxon>Pteriomorphia</taxon>
        <taxon>Mytilida</taxon>
        <taxon>Mytiloidea</taxon>
        <taxon>Mytilidae</taxon>
        <taxon>Mytilinae</taxon>
        <taxon>Mytilus</taxon>
    </lineage>
</organism>
<dbReference type="InterPro" id="IPR002110">
    <property type="entry name" value="Ankyrin_rpt"/>
</dbReference>
<gene>
    <name evidence="7" type="ORF">MCOR_20706</name>
</gene>
<feature type="repeat" description="ANK" evidence="3">
    <location>
        <begin position="998"/>
        <end position="1030"/>
    </location>
</feature>
<evidence type="ECO:0000313" key="8">
    <source>
        <dbReference type="Proteomes" id="UP000507470"/>
    </source>
</evidence>
<dbReference type="SUPFAM" id="SSF52540">
    <property type="entry name" value="P-loop containing nucleoside triphosphate hydrolases"/>
    <property type="match status" value="1"/>
</dbReference>
<dbReference type="Gene3D" id="1.25.40.20">
    <property type="entry name" value="Ankyrin repeat-containing domain"/>
    <property type="match status" value="5"/>
</dbReference>
<dbReference type="InterPro" id="IPR027417">
    <property type="entry name" value="P-loop_NTPase"/>
</dbReference>
<dbReference type="OrthoDB" id="7464126at2759"/>
<evidence type="ECO:0000259" key="5">
    <source>
        <dbReference type="Pfam" id="PF18738"/>
    </source>
</evidence>
<dbReference type="PROSITE" id="PS50297">
    <property type="entry name" value="ANK_REP_REGION"/>
    <property type="match status" value="11"/>
</dbReference>
<dbReference type="Pfam" id="PF20720">
    <property type="entry name" value="nSTAND3"/>
    <property type="match status" value="1"/>
</dbReference>
<dbReference type="SMART" id="SM00248">
    <property type="entry name" value="ANK"/>
    <property type="match status" value="13"/>
</dbReference>
<proteinExistence type="predicted"/>
<evidence type="ECO:0000256" key="3">
    <source>
        <dbReference type="PROSITE-ProRule" id="PRU00023"/>
    </source>
</evidence>
<name>A0A6J8BP65_MYTCO</name>
<keyword evidence="4" id="KW-0175">Coiled coil</keyword>
<evidence type="ECO:0000313" key="7">
    <source>
        <dbReference type="EMBL" id="CAC5385131.1"/>
    </source>
</evidence>
<dbReference type="Pfam" id="PF13637">
    <property type="entry name" value="Ank_4"/>
    <property type="match status" value="2"/>
</dbReference>
<dbReference type="InterPro" id="IPR036770">
    <property type="entry name" value="Ankyrin_rpt-contain_sf"/>
</dbReference>
<dbReference type="InterPro" id="IPR050889">
    <property type="entry name" value="Dendritic_Spine_Reg/Scaffold"/>
</dbReference>
<dbReference type="PANTHER" id="PTHR24166">
    <property type="entry name" value="ROLLING PEBBLES, ISOFORM B"/>
    <property type="match status" value="1"/>
</dbReference>
<evidence type="ECO:0000256" key="1">
    <source>
        <dbReference type="ARBA" id="ARBA00022737"/>
    </source>
</evidence>
<feature type="repeat" description="ANK" evidence="3">
    <location>
        <begin position="833"/>
        <end position="865"/>
    </location>
</feature>
<feature type="repeat" description="ANK" evidence="3">
    <location>
        <begin position="866"/>
        <end position="898"/>
    </location>
</feature>
<dbReference type="Pfam" id="PF18738">
    <property type="entry name" value="HEPN_DZIP3"/>
    <property type="match status" value="1"/>
</dbReference>
<keyword evidence="1" id="KW-0677">Repeat</keyword>
<dbReference type="Pfam" id="PF00023">
    <property type="entry name" value="Ank"/>
    <property type="match status" value="1"/>
</dbReference>